<protein>
    <submittedName>
        <fullName evidence="1">Uncharacterized protein</fullName>
    </submittedName>
</protein>
<dbReference type="GO" id="GO:0003676">
    <property type="term" value="F:nucleic acid binding"/>
    <property type="evidence" value="ECO:0007669"/>
    <property type="project" value="InterPro"/>
</dbReference>
<organism evidence="1 2">
    <name type="scientific">Viridibacillus arenosi FSL R5-213</name>
    <dbReference type="NCBI Taxonomy" id="1227360"/>
    <lineage>
        <taxon>Bacteria</taxon>
        <taxon>Bacillati</taxon>
        <taxon>Bacillota</taxon>
        <taxon>Bacilli</taxon>
        <taxon>Bacillales</taxon>
        <taxon>Caryophanaceae</taxon>
        <taxon>Viridibacillus</taxon>
    </lineage>
</organism>
<keyword evidence="2" id="KW-1185">Reference proteome</keyword>
<sequence>MAGYIFTLDSFDSLSEIINNGIYSTNLNIPSKDVWSKHHEGTFADYLSMSEGDNVYFFIKRKIYGVGKLKNIEGDCKLLNFPDADIPQSKKFQDLQDQMILNKTEFNLGNRFICTFEGAPHFYKQGIDMDDVLESNPQSFKMLRVLWKLSFIKIDDIENKALLDVILKTNESKMFDQENIFDTSILLHDRVRALHSERYKVTSENILELASSEAFIKHEMAIEAGIISYIKNNPNGEFGHWDYLSHQVVASPFKPVDYMDKMDVFGYKFIPNFHTVSKYLVIEIKKDSATVDVIHQIMKYVDWVNQEYTFGDYDMIEAFVVARDFPVDVIELKKLIGRRVFTKGRRPPKTSEWFNLKLLKYSYNKQLKKLQFEEVK</sequence>
<name>W4F1I4_9BACL</name>
<dbReference type="AlphaFoldDB" id="W4F1I4"/>
<comment type="caution">
    <text evidence="1">The sequence shown here is derived from an EMBL/GenBank/DDBJ whole genome shotgun (WGS) entry which is preliminary data.</text>
</comment>
<gene>
    <name evidence="1" type="ORF">C176_05672</name>
</gene>
<dbReference type="RefSeq" id="WP_038181150.1">
    <property type="nucleotide sequence ID" value="NZ_ASQA01000013.1"/>
</dbReference>
<dbReference type="PATRIC" id="fig|1227360.4.peg.1150"/>
<dbReference type="Proteomes" id="UP000019062">
    <property type="component" value="Unassembled WGS sequence"/>
</dbReference>
<proteinExistence type="predicted"/>
<dbReference type="eggNOG" id="ENOG502Z8TI">
    <property type="taxonomic scope" value="Bacteria"/>
</dbReference>
<evidence type="ECO:0000313" key="2">
    <source>
        <dbReference type="Proteomes" id="UP000019062"/>
    </source>
</evidence>
<dbReference type="EMBL" id="ASQA01000013">
    <property type="protein sequence ID" value="ETT86177.1"/>
    <property type="molecule type" value="Genomic_DNA"/>
</dbReference>
<dbReference type="Gene3D" id="3.40.1350.10">
    <property type="match status" value="1"/>
</dbReference>
<dbReference type="InterPro" id="IPR011856">
    <property type="entry name" value="tRNA_endonuc-like_dom_sf"/>
</dbReference>
<evidence type="ECO:0000313" key="1">
    <source>
        <dbReference type="EMBL" id="ETT86177.1"/>
    </source>
</evidence>
<accession>W4F1I4</accession>
<reference evidence="1 2" key="1">
    <citation type="journal article" date="2014" name="BMC Genomics">
        <title>Genomic comparison of sporeforming bacilli isolated from milk.</title>
        <authorList>
            <person name="Moreno Switt A.I."/>
            <person name="Andrus A.D."/>
            <person name="Ranieri M.L."/>
            <person name="Orsi R.H."/>
            <person name="Ivy R."/>
            <person name="den Bakker H.C."/>
            <person name="Martin N.H."/>
            <person name="Wiedmann M."/>
            <person name="Boor K.J."/>
        </authorList>
    </citation>
    <scope>NUCLEOTIDE SEQUENCE [LARGE SCALE GENOMIC DNA]</scope>
    <source>
        <strain evidence="1 2">FSL R5-213</strain>
    </source>
</reference>